<protein>
    <recommendedName>
        <fullName evidence="1">FAD-binding FR-type domain-containing protein</fullName>
    </recommendedName>
</protein>
<dbReference type="GO" id="GO:0016491">
    <property type="term" value="F:oxidoreductase activity"/>
    <property type="evidence" value="ECO:0007669"/>
    <property type="project" value="InterPro"/>
</dbReference>
<dbReference type="SUPFAM" id="SSF52343">
    <property type="entry name" value="Ferredoxin reductase-like, C-terminal NADP-linked domain"/>
    <property type="match status" value="1"/>
</dbReference>
<gene>
    <name evidence="2" type="ORF">WJX72_006330</name>
</gene>
<evidence type="ECO:0000313" key="2">
    <source>
        <dbReference type="EMBL" id="KAK9802950.1"/>
    </source>
</evidence>
<dbReference type="PANTHER" id="PTHR47215:SF1">
    <property type="entry name" value="F9L1.8 PROTEIN"/>
    <property type="match status" value="1"/>
</dbReference>
<proteinExistence type="predicted"/>
<accession>A0AAW1NZU1</accession>
<comment type="caution">
    <text evidence="2">The sequence shown here is derived from an EMBL/GenBank/DDBJ whole genome shotgun (WGS) entry which is preliminary data.</text>
</comment>
<dbReference type="Proteomes" id="UP001489004">
    <property type="component" value="Unassembled WGS sequence"/>
</dbReference>
<name>A0AAW1NZU1_9CHLO</name>
<dbReference type="Gene3D" id="3.40.50.80">
    <property type="entry name" value="Nucleotide-binding domain of ferredoxin-NADP reductase (FNR) module"/>
    <property type="match status" value="1"/>
</dbReference>
<dbReference type="InterPro" id="IPR039261">
    <property type="entry name" value="FNR_nucleotide-bd"/>
</dbReference>
<dbReference type="PANTHER" id="PTHR47215">
    <property type="match status" value="1"/>
</dbReference>
<evidence type="ECO:0000313" key="3">
    <source>
        <dbReference type="Proteomes" id="UP001489004"/>
    </source>
</evidence>
<reference evidence="2 3" key="1">
    <citation type="journal article" date="2024" name="Nat. Commun.">
        <title>Phylogenomics reveals the evolutionary origins of lichenization in chlorophyte algae.</title>
        <authorList>
            <person name="Puginier C."/>
            <person name="Libourel C."/>
            <person name="Otte J."/>
            <person name="Skaloud P."/>
            <person name="Haon M."/>
            <person name="Grisel S."/>
            <person name="Petersen M."/>
            <person name="Berrin J.G."/>
            <person name="Delaux P.M."/>
            <person name="Dal Grande F."/>
            <person name="Keller J."/>
        </authorList>
    </citation>
    <scope>NUCLEOTIDE SEQUENCE [LARGE SCALE GENOMIC DNA]</scope>
    <source>
        <strain evidence="2 3">SAG 2043</strain>
    </source>
</reference>
<sequence>MSGLLLENKAESVDGCLRTLVLSVEDHVEFLEGRKISRRQESPRWIDAYKVPGQFIGIRYPADSAHTQTGPLRPANRLYAIASSPYQAKSESADLDASIIEVLVDRDGGEDDQKLAELGPGSLAEISQVVGRGYASLFNTYVGLLSALEESRDLLLIGMGAKGIAPLRAALQWTPLQAHATAKSICLYYMCGSATSAAYVKEWDLWREAGIRVNPIYLSDAASSNNNGNGTGSIQAIKDGLEEAIFGAEAGLAATMGGNPRECAVLLSGLPGDVAAGITRRLGIEGVAKERILFCDFF</sequence>
<dbReference type="PROSITE" id="PS51384">
    <property type="entry name" value="FAD_FR"/>
    <property type="match status" value="1"/>
</dbReference>
<dbReference type="EMBL" id="JALJOR010000026">
    <property type="protein sequence ID" value="KAK9802950.1"/>
    <property type="molecule type" value="Genomic_DNA"/>
</dbReference>
<organism evidence="2 3">
    <name type="scientific">[Myrmecia] bisecta</name>
    <dbReference type="NCBI Taxonomy" id="41462"/>
    <lineage>
        <taxon>Eukaryota</taxon>
        <taxon>Viridiplantae</taxon>
        <taxon>Chlorophyta</taxon>
        <taxon>core chlorophytes</taxon>
        <taxon>Trebouxiophyceae</taxon>
        <taxon>Trebouxiales</taxon>
        <taxon>Trebouxiaceae</taxon>
        <taxon>Myrmecia</taxon>
    </lineage>
</organism>
<feature type="domain" description="FAD-binding FR-type" evidence="1">
    <location>
        <begin position="1"/>
        <end position="136"/>
    </location>
</feature>
<evidence type="ECO:0000259" key="1">
    <source>
        <dbReference type="PROSITE" id="PS51384"/>
    </source>
</evidence>
<dbReference type="InterPro" id="IPR017927">
    <property type="entry name" value="FAD-bd_FR_type"/>
</dbReference>
<dbReference type="AlphaFoldDB" id="A0AAW1NZU1"/>
<keyword evidence="3" id="KW-1185">Reference proteome</keyword>